<feature type="transmembrane region" description="Helical" evidence="1">
    <location>
        <begin position="38"/>
        <end position="55"/>
    </location>
</feature>
<protein>
    <recommendedName>
        <fullName evidence="4">DUF5673 domain-containing protein</fullName>
    </recommendedName>
</protein>
<dbReference type="STRING" id="1423783.FC50_GL002229"/>
<gene>
    <name evidence="2" type="ORF">FC50_GL002229</name>
</gene>
<organism evidence="2 3">
    <name type="scientific">Lacticaseibacillus pantheris DSM 15945 = JCM 12539 = NBRC 106106</name>
    <dbReference type="NCBI Taxonomy" id="1423783"/>
    <lineage>
        <taxon>Bacteria</taxon>
        <taxon>Bacillati</taxon>
        <taxon>Bacillota</taxon>
        <taxon>Bacilli</taxon>
        <taxon>Lactobacillales</taxon>
        <taxon>Lactobacillaceae</taxon>
        <taxon>Lacticaseibacillus</taxon>
    </lineage>
</organism>
<keyword evidence="1" id="KW-1133">Transmembrane helix</keyword>
<dbReference type="RefSeq" id="WP_056957157.1">
    <property type="nucleotide sequence ID" value="NZ_AZFJ01000062.1"/>
</dbReference>
<dbReference type="AlphaFoldDB" id="A0A0R1TSP8"/>
<dbReference type="OrthoDB" id="2299651at2"/>
<evidence type="ECO:0008006" key="4">
    <source>
        <dbReference type="Google" id="ProtNLM"/>
    </source>
</evidence>
<keyword evidence="1" id="KW-0812">Transmembrane</keyword>
<accession>A0A0R1TSP8</accession>
<dbReference type="EMBL" id="AZFJ01000062">
    <property type="protein sequence ID" value="KRL84381.1"/>
    <property type="molecule type" value="Genomic_DNA"/>
</dbReference>
<dbReference type="Proteomes" id="UP000051922">
    <property type="component" value="Unassembled WGS sequence"/>
</dbReference>
<evidence type="ECO:0000313" key="2">
    <source>
        <dbReference type="EMBL" id="KRL84381.1"/>
    </source>
</evidence>
<comment type="caution">
    <text evidence="2">The sequence shown here is derived from an EMBL/GenBank/DDBJ whole genome shotgun (WGS) entry which is preliminary data.</text>
</comment>
<reference evidence="2 3" key="1">
    <citation type="journal article" date="2015" name="Genome Announc.">
        <title>Expanding the biotechnology potential of lactobacilli through comparative genomics of 213 strains and associated genera.</title>
        <authorList>
            <person name="Sun Z."/>
            <person name="Harris H.M."/>
            <person name="McCann A."/>
            <person name="Guo C."/>
            <person name="Argimon S."/>
            <person name="Zhang W."/>
            <person name="Yang X."/>
            <person name="Jeffery I.B."/>
            <person name="Cooney J.C."/>
            <person name="Kagawa T.F."/>
            <person name="Liu W."/>
            <person name="Song Y."/>
            <person name="Salvetti E."/>
            <person name="Wrobel A."/>
            <person name="Rasinkangas P."/>
            <person name="Parkhill J."/>
            <person name="Rea M.C."/>
            <person name="O'Sullivan O."/>
            <person name="Ritari J."/>
            <person name="Douillard F.P."/>
            <person name="Paul Ross R."/>
            <person name="Yang R."/>
            <person name="Briner A.E."/>
            <person name="Felis G.E."/>
            <person name="de Vos W.M."/>
            <person name="Barrangou R."/>
            <person name="Klaenhammer T.R."/>
            <person name="Caufield P.W."/>
            <person name="Cui Y."/>
            <person name="Zhang H."/>
            <person name="O'Toole P.W."/>
        </authorList>
    </citation>
    <scope>NUCLEOTIDE SEQUENCE [LARGE SCALE GENOMIC DNA]</scope>
    <source>
        <strain evidence="2 3">DSM 15945</strain>
    </source>
</reference>
<evidence type="ECO:0000313" key="3">
    <source>
        <dbReference type="Proteomes" id="UP000051922"/>
    </source>
</evidence>
<sequence>MSWLSWFYLAVLILALITTVVVDGSIKIAARTRWVRTVLLLVVAVVAAVVTWGTAQTVDTQVLGWFVAGMCLLFACWRRGLAFWAVIAGLGSVRVWGAISKVEIRPTRVEGRNELWTYVGSIKVSRLVFDRDVSDLRDYLLNHLSERQVTVITGTN</sequence>
<dbReference type="PATRIC" id="fig|1423783.4.peg.2284"/>
<proteinExistence type="predicted"/>
<evidence type="ECO:0000256" key="1">
    <source>
        <dbReference type="SAM" id="Phobius"/>
    </source>
</evidence>
<name>A0A0R1TSP8_9LACO</name>
<keyword evidence="1" id="KW-0472">Membrane</keyword>
<keyword evidence="3" id="KW-1185">Reference proteome</keyword>
<feature type="transmembrane region" description="Helical" evidence="1">
    <location>
        <begin position="6"/>
        <end position="26"/>
    </location>
</feature>